<evidence type="ECO:0000256" key="1">
    <source>
        <dbReference type="SAM" id="MobiDB-lite"/>
    </source>
</evidence>
<organism evidence="2 3">
    <name type="scientific">Massilia suwonensis</name>
    <dbReference type="NCBI Taxonomy" id="648895"/>
    <lineage>
        <taxon>Bacteria</taxon>
        <taxon>Pseudomonadati</taxon>
        <taxon>Pseudomonadota</taxon>
        <taxon>Betaproteobacteria</taxon>
        <taxon>Burkholderiales</taxon>
        <taxon>Oxalobacteraceae</taxon>
        <taxon>Telluria group</taxon>
        <taxon>Massilia</taxon>
    </lineage>
</organism>
<dbReference type="EMBL" id="JBHSMR010000014">
    <property type="protein sequence ID" value="MFC5480959.1"/>
    <property type="molecule type" value="Genomic_DNA"/>
</dbReference>
<comment type="caution">
    <text evidence="2">The sequence shown here is derived from an EMBL/GenBank/DDBJ whole genome shotgun (WGS) entry which is preliminary data.</text>
</comment>
<feature type="region of interest" description="Disordered" evidence="1">
    <location>
        <begin position="1"/>
        <end position="41"/>
    </location>
</feature>
<gene>
    <name evidence="2" type="ORF">ACFPQ5_22380</name>
</gene>
<reference evidence="3" key="1">
    <citation type="journal article" date="2019" name="Int. J. Syst. Evol. Microbiol.">
        <title>The Global Catalogue of Microorganisms (GCM) 10K type strain sequencing project: providing services to taxonomists for standard genome sequencing and annotation.</title>
        <authorList>
            <consortium name="The Broad Institute Genomics Platform"/>
            <consortium name="The Broad Institute Genome Sequencing Center for Infectious Disease"/>
            <person name="Wu L."/>
            <person name="Ma J."/>
        </authorList>
    </citation>
    <scope>NUCLEOTIDE SEQUENCE [LARGE SCALE GENOMIC DNA]</scope>
    <source>
        <strain evidence="3">CCUG 43111</strain>
    </source>
</reference>
<proteinExistence type="predicted"/>
<feature type="compositionally biased region" description="Basic and acidic residues" evidence="1">
    <location>
        <begin position="8"/>
        <end position="25"/>
    </location>
</feature>
<dbReference type="RefSeq" id="WP_379760962.1">
    <property type="nucleotide sequence ID" value="NZ_JBHSMR010000014.1"/>
</dbReference>
<keyword evidence="3" id="KW-1185">Reference proteome</keyword>
<feature type="compositionally biased region" description="Basic and acidic residues" evidence="1">
    <location>
        <begin position="32"/>
        <end position="41"/>
    </location>
</feature>
<evidence type="ECO:0000313" key="2">
    <source>
        <dbReference type="EMBL" id="MFC5480959.1"/>
    </source>
</evidence>
<dbReference type="Proteomes" id="UP001596101">
    <property type="component" value="Unassembled WGS sequence"/>
</dbReference>
<name>A0ABW0MRT8_9BURK</name>
<protein>
    <submittedName>
        <fullName evidence="2">Uncharacterized protein</fullName>
    </submittedName>
</protein>
<sequence length="200" mass="22501">MQNGTALVKHDNNPDHDHDFENSHDHTHHHHVQPELRQTRRTREQLTHIKGWGADLDRKNRPGVPMERTPPRYTPADMPTPPAQEQKVEVLVSPERPGITQIHGSVQPPSGLSGMLRRAAFKYTENDLRHWLILLGADRINVVEGIVDDLAHGHVPNILGEMGLKAEWQHNKKGLATKVAIAGAIGAAAYLLLKDRDERY</sequence>
<accession>A0ABW0MRT8</accession>
<evidence type="ECO:0000313" key="3">
    <source>
        <dbReference type="Proteomes" id="UP001596101"/>
    </source>
</evidence>